<protein>
    <submittedName>
        <fullName evidence="1">Uncharacterized protein</fullName>
    </submittedName>
</protein>
<dbReference type="AlphaFoldDB" id="A0A2S6GSZ1"/>
<evidence type="ECO:0000313" key="1">
    <source>
        <dbReference type="EMBL" id="PPK68297.1"/>
    </source>
</evidence>
<reference evidence="1 2" key="1">
    <citation type="submission" date="2018-02" db="EMBL/GenBank/DDBJ databases">
        <title>Genomic Encyclopedia of Archaeal and Bacterial Type Strains, Phase II (KMG-II): from individual species to whole genera.</title>
        <authorList>
            <person name="Goeker M."/>
        </authorList>
    </citation>
    <scope>NUCLEOTIDE SEQUENCE [LARGE SCALE GENOMIC DNA]</scope>
    <source>
        <strain evidence="1 2">YU 961-1</strain>
    </source>
</reference>
<accession>A0A2S6GSZ1</accession>
<gene>
    <name evidence="1" type="ORF">CLV40_10520</name>
</gene>
<organism evidence="1 2">
    <name type="scientific">Actinokineospora auranticolor</name>
    <dbReference type="NCBI Taxonomy" id="155976"/>
    <lineage>
        <taxon>Bacteria</taxon>
        <taxon>Bacillati</taxon>
        <taxon>Actinomycetota</taxon>
        <taxon>Actinomycetes</taxon>
        <taxon>Pseudonocardiales</taxon>
        <taxon>Pseudonocardiaceae</taxon>
        <taxon>Actinokineospora</taxon>
    </lineage>
</organism>
<sequence>MGTDTQAPDPAVVPVEACAAVGTTATIGVGLPFKEGEAKKGTTELGSTCVVSKKGAEIASVLTAGPDQGLARVPAPDGAEVEELRLGVLPARQEIVGKTCAIATEIAPGRTLRVRFSRDSVKGDECLGARLVTSEAIVALF</sequence>
<keyword evidence="2" id="KW-1185">Reference proteome</keyword>
<dbReference type="OrthoDB" id="3658013at2"/>
<dbReference type="Proteomes" id="UP000239203">
    <property type="component" value="Unassembled WGS sequence"/>
</dbReference>
<name>A0A2S6GSZ1_9PSEU</name>
<comment type="caution">
    <text evidence="1">The sequence shown here is derived from an EMBL/GenBank/DDBJ whole genome shotgun (WGS) entry which is preliminary data.</text>
</comment>
<dbReference type="EMBL" id="PTIX01000005">
    <property type="protein sequence ID" value="PPK68297.1"/>
    <property type="molecule type" value="Genomic_DNA"/>
</dbReference>
<evidence type="ECO:0000313" key="2">
    <source>
        <dbReference type="Proteomes" id="UP000239203"/>
    </source>
</evidence>
<proteinExistence type="predicted"/>
<dbReference type="RefSeq" id="WP_104478798.1">
    <property type="nucleotide sequence ID" value="NZ_CP154825.1"/>
</dbReference>